<dbReference type="InterPro" id="IPR021115">
    <property type="entry name" value="Pyridoxal-P_BS"/>
</dbReference>
<gene>
    <name evidence="8" type="primary">ddc</name>
    <name evidence="8" type="ORF">Mlute_01744</name>
</gene>
<feature type="modified residue" description="N6-(pyridoxal phosphate)lysine" evidence="6">
    <location>
        <position position="294"/>
    </location>
</feature>
<keyword evidence="9" id="KW-1185">Reference proteome</keyword>
<dbReference type="PANTHER" id="PTHR11999:SF70">
    <property type="entry name" value="MIP05841P"/>
    <property type="match status" value="1"/>
</dbReference>
<reference evidence="8 9" key="1">
    <citation type="submission" date="2018-08" db="EMBL/GenBank/DDBJ databases">
        <title>Meiothermus luteus KCTC 52599 genome sequencing project.</title>
        <authorList>
            <person name="Da Costa M.S."/>
            <person name="Albuquerque L."/>
            <person name="Raposo P."/>
            <person name="Froufe H.J.C."/>
            <person name="Barroso C.S."/>
            <person name="Egas C."/>
        </authorList>
    </citation>
    <scope>NUCLEOTIDE SEQUENCE [LARGE SCALE GENOMIC DNA]</scope>
    <source>
        <strain evidence="8 9">KCTC 52599</strain>
    </source>
</reference>
<comment type="similarity">
    <text evidence="2 7">Belongs to the group II decarboxylase family.</text>
</comment>
<evidence type="ECO:0000256" key="1">
    <source>
        <dbReference type="ARBA" id="ARBA00001933"/>
    </source>
</evidence>
<dbReference type="EC" id="4.1.1.86" evidence="8"/>
<dbReference type="EMBL" id="QWKZ01000053">
    <property type="protein sequence ID" value="RIH84939.1"/>
    <property type="molecule type" value="Genomic_DNA"/>
</dbReference>
<sequence length="474" mass="52520">MSPEEFKRLGYALIDFIAEYRERVETLPVMAQVEPGTVRALFPPTPPQQGGGLLGVVKELERLLLGLTHWQSPRFFAWFPSNAPFSSVLADLVATGLGQTGITWLASPALTELEEVTTDWLRQMFGLPEVFQGVIQDTASTGTLVALLAAREWATNFSQEREGLQAEEQPLTVYASDQAHSSVPKAALLAGFGRGNLRLIETDDRHALRPEALEAAIAQDLAQGKKPCAVVAAAGTTTTLAFDPLAEVAEVCRRYGLWLHVDAAMAGSALILPECRPLFAGIEEAHSIAINPHKWLGVAFDCSLLYVREPEILVRAMSTQPSYLRSAVDGQVRQYKDWGIPLGRRFRALKVWFALLDEGVEGLQARLRRDIANARWLAEQVERTPGWELLAPPTLQTLALRYDPGGLSPEGLDRHTQDWVQRVNRTGQAFLTPALLKGRWMVRVSIGAERTERVHVEALWALMQQEARRVEIEA</sequence>
<dbReference type="GO" id="GO:0033983">
    <property type="term" value="F:diaminobutyrate decarboxylase activity"/>
    <property type="evidence" value="ECO:0007669"/>
    <property type="project" value="UniProtKB-EC"/>
</dbReference>
<evidence type="ECO:0000313" key="8">
    <source>
        <dbReference type="EMBL" id="RIH84939.1"/>
    </source>
</evidence>
<dbReference type="Proteomes" id="UP000265800">
    <property type="component" value="Unassembled WGS sequence"/>
</dbReference>
<dbReference type="GO" id="GO:0006520">
    <property type="term" value="P:amino acid metabolic process"/>
    <property type="evidence" value="ECO:0007669"/>
    <property type="project" value="InterPro"/>
</dbReference>
<dbReference type="PANTHER" id="PTHR11999">
    <property type="entry name" value="GROUP II PYRIDOXAL-5-PHOSPHATE DECARBOXYLASE"/>
    <property type="match status" value="1"/>
</dbReference>
<dbReference type="InterPro" id="IPR002129">
    <property type="entry name" value="PyrdxlP-dep_de-COase"/>
</dbReference>
<accession>A0A399EPH4</accession>
<dbReference type="GO" id="GO:0019752">
    <property type="term" value="P:carboxylic acid metabolic process"/>
    <property type="evidence" value="ECO:0007669"/>
    <property type="project" value="InterPro"/>
</dbReference>
<dbReference type="InterPro" id="IPR015424">
    <property type="entry name" value="PyrdxlP-dep_Trfase"/>
</dbReference>
<comment type="cofactor">
    <cofactor evidence="1 6 7">
        <name>pyridoxal 5'-phosphate</name>
        <dbReference type="ChEBI" id="CHEBI:597326"/>
    </cofactor>
</comment>
<dbReference type="RefSeq" id="WP_119360349.1">
    <property type="nucleotide sequence ID" value="NZ_QWKZ01000053.1"/>
</dbReference>
<dbReference type="Pfam" id="PF00282">
    <property type="entry name" value="Pyridoxal_deC"/>
    <property type="match status" value="1"/>
</dbReference>
<evidence type="ECO:0000256" key="5">
    <source>
        <dbReference type="ARBA" id="ARBA00023239"/>
    </source>
</evidence>
<evidence type="ECO:0000256" key="2">
    <source>
        <dbReference type="ARBA" id="ARBA00009533"/>
    </source>
</evidence>
<dbReference type="InterPro" id="IPR015422">
    <property type="entry name" value="PyrdxlP-dep_Trfase_small"/>
</dbReference>
<dbReference type="Gene3D" id="1.20.1340.10">
    <property type="entry name" value="dopa decarboxylase, N-terminal domain"/>
    <property type="match status" value="1"/>
</dbReference>
<dbReference type="Gene3D" id="3.40.640.10">
    <property type="entry name" value="Type I PLP-dependent aspartate aminotransferase-like (Major domain)"/>
    <property type="match status" value="1"/>
</dbReference>
<dbReference type="GO" id="GO:0005737">
    <property type="term" value="C:cytoplasm"/>
    <property type="evidence" value="ECO:0007669"/>
    <property type="project" value="TreeGrafter"/>
</dbReference>
<keyword evidence="5 7" id="KW-0456">Lyase</keyword>
<dbReference type="SUPFAM" id="SSF53383">
    <property type="entry name" value="PLP-dependent transferases"/>
    <property type="match status" value="1"/>
</dbReference>
<protein>
    <submittedName>
        <fullName evidence="8">L-2,4-diaminobutyrate decarboxylase</fullName>
        <ecNumber evidence="8">4.1.1.86</ecNumber>
    </submittedName>
</protein>
<evidence type="ECO:0000256" key="6">
    <source>
        <dbReference type="PIRSR" id="PIRSR602129-50"/>
    </source>
</evidence>
<dbReference type="OrthoDB" id="9803665at2"/>
<dbReference type="Gene3D" id="3.90.1150.10">
    <property type="entry name" value="Aspartate Aminotransferase, domain 1"/>
    <property type="match status" value="1"/>
</dbReference>
<proteinExistence type="inferred from homology"/>
<organism evidence="8 9">
    <name type="scientific">Meiothermus luteus</name>
    <dbReference type="NCBI Taxonomy" id="2026184"/>
    <lineage>
        <taxon>Bacteria</taxon>
        <taxon>Thermotogati</taxon>
        <taxon>Deinococcota</taxon>
        <taxon>Deinococci</taxon>
        <taxon>Thermales</taxon>
        <taxon>Thermaceae</taxon>
        <taxon>Meiothermus</taxon>
    </lineage>
</organism>
<name>A0A399EPH4_9DEIN</name>
<keyword evidence="4 6" id="KW-0663">Pyridoxal phosphate</keyword>
<evidence type="ECO:0000256" key="4">
    <source>
        <dbReference type="ARBA" id="ARBA00022898"/>
    </source>
</evidence>
<evidence type="ECO:0000256" key="3">
    <source>
        <dbReference type="ARBA" id="ARBA00022793"/>
    </source>
</evidence>
<dbReference type="GO" id="GO:0030170">
    <property type="term" value="F:pyridoxal phosphate binding"/>
    <property type="evidence" value="ECO:0007669"/>
    <property type="project" value="InterPro"/>
</dbReference>
<comment type="caution">
    <text evidence="8">The sequence shown here is derived from an EMBL/GenBank/DDBJ whole genome shotgun (WGS) entry which is preliminary data.</text>
</comment>
<evidence type="ECO:0000313" key="9">
    <source>
        <dbReference type="Proteomes" id="UP000265800"/>
    </source>
</evidence>
<keyword evidence="3" id="KW-0210">Decarboxylase</keyword>
<dbReference type="InterPro" id="IPR015421">
    <property type="entry name" value="PyrdxlP-dep_Trfase_major"/>
</dbReference>
<dbReference type="InterPro" id="IPR010977">
    <property type="entry name" value="Aromatic_deC"/>
</dbReference>
<dbReference type="AlphaFoldDB" id="A0A399EPH4"/>
<evidence type="ECO:0000256" key="7">
    <source>
        <dbReference type="RuleBase" id="RU000382"/>
    </source>
</evidence>
<dbReference type="PRINTS" id="PR00800">
    <property type="entry name" value="YHDCRBOXLASE"/>
</dbReference>
<dbReference type="PROSITE" id="PS00392">
    <property type="entry name" value="DDC_GAD_HDC_YDC"/>
    <property type="match status" value="1"/>
</dbReference>